<dbReference type="PANTHER" id="PTHR30469">
    <property type="entry name" value="MULTIDRUG RESISTANCE PROTEIN MDTA"/>
    <property type="match status" value="1"/>
</dbReference>
<evidence type="ECO:0000313" key="5">
    <source>
        <dbReference type="Proteomes" id="UP000184442"/>
    </source>
</evidence>
<dbReference type="SUPFAM" id="SSF111369">
    <property type="entry name" value="HlyD-like secretion proteins"/>
    <property type="match status" value="1"/>
</dbReference>
<dbReference type="STRING" id="1122184.SAMN02745176_01380"/>
<sequence length="402" mass="44467">MKNKSILVFLSMIIITVTLTGCKAKVQEEVAEEIKKPVKVTDIEERLITKELQYIGIVQPEEMKKIGFKTSGKIASIKVDKGQEIKKGDTLAILDTKELNIALEGSQAAKAGAEAQYMKAVNGATEEDLDLAASNVIKAQKAYEFAKDSLEKAKKLYEGGGISKQDLDAAELEVTIREQEYISAKTLLQQIEKGAREEDKLALKSQLEQAEADLKYKESAVADATLKSDMDGYVMEILYEEGEMISAGYPLLVLGSKKNIVSFGLTEEDVTKVDIGHNIMVEHNGKKYEGTVKNISRIKDSETQTYNAEAVVDDEQLPAGAIVKINIATEEYYSIMIPLNTVLRGDYDYVYVFKDGVAEKREISMGSVRGDMVEVWGLNKGEKLIVEGFKNIKHGDSLEIIQ</sequence>
<dbReference type="EMBL" id="FQZS01000008">
    <property type="protein sequence ID" value="SHI79728.1"/>
    <property type="molecule type" value="Genomic_DNA"/>
</dbReference>
<dbReference type="AlphaFoldDB" id="A0A1M6E393"/>
<dbReference type="NCBIfam" id="TIGR01730">
    <property type="entry name" value="RND_mfp"/>
    <property type="match status" value="1"/>
</dbReference>
<dbReference type="InterPro" id="IPR006143">
    <property type="entry name" value="RND_pump_MFP"/>
</dbReference>
<dbReference type="InterPro" id="IPR059052">
    <property type="entry name" value="HH_YbhG-like"/>
</dbReference>
<dbReference type="PANTHER" id="PTHR30469:SF20">
    <property type="entry name" value="EFFLUX RND TRANSPORTER PERIPLASMIC ADAPTOR SUBUNIT"/>
    <property type="match status" value="1"/>
</dbReference>
<dbReference type="OrthoDB" id="2015187at2"/>
<dbReference type="Proteomes" id="UP000184442">
    <property type="component" value="Unassembled WGS sequence"/>
</dbReference>
<keyword evidence="2" id="KW-0175">Coiled coil</keyword>
<dbReference type="Gene3D" id="2.40.30.170">
    <property type="match status" value="1"/>
</dbReference>
<gene>
    <name evidence="4" type="ORF">SAMN02745176_01380</name>
</gene>
<protein>
    <submittedName>
        <fullName evidence="4">RND family efflux transporter, MFP subunit</fullName>
    </submittedName>
</protein>
<dbReference type="RefSeq" id="WP_073025499.1">
    <property type="nucleotide sequence ID" value="NZ_FQZS01000008.1"/>
</dbReference>
<keyword evidence="5" id="KW-1185">Reference proteome</keyword>
<dbReference type="Pfam" id="PF25881">
    <property type="entry name" value="HH_YBHG"/>
    <property type="match status" value="1"/>
</dbReference>
<accession>A0A1M6E393</accession>
<evidence type="ECO:0000313" key="4">
    <source>
        <dbReference type="EMBL" id="SHI79728.1"/>
    </source>
</evidence>
<feature type="coiled-coil region" evidence="2">
    <location>
        <begin position="200"/>
        <end position="227"/>
    </location>
</feature>
<feature type="domain" description="YbhG-like alpha-helical hairpin" evidence="3">
    <location>
        <begin position="94"/>
        <end position="221"/>
    </location>
</feature>
<evidence type="ECO:0000256" key="2">
    <source>
        <dbReference type="SAM" id="Coils"/>
    </source>
</evidence>
<evidence type="ECO:0000259" key="3">
    <source>
        <dbReference type="Pfam" id="PF25881"/>
    </source>
</evidence>
<dbReference type="GO" id="GO:0015562">
    <property type="term" value="F:efflux transmembrane transporter activity"/>
    <property type="evidence" value="ECO:0007669"/>
    <property type="project" value="TreeGrafter"/>
</dbReference>
<organism evidence="4 5">
    <name type="scientific">Lutispora thermophila DSM 19022</name>
    <dbReference type="NCBI Taxonomy" id="1122184"/>
    <lineage>
        <taxon>Bacteria</taxon>
        <taxon>Bacillati</taxon>
        <taxon>Bacillota</taxon>
        <taxon>Clostridia</taxon>
        <taxon>Lutisporales</taxon>
        <taxon>Lutisporaceae</taxon>
        <taxon>Lutispora</taxon>
    </lineage>
</organism>
<dbReference type="Gene3D" id="2.40.420.20">
    <property type="match status" value="1"/>
</dbReference>
<evidence type="ECO:0000256" key="1">
    <source>
        <dbReference type="ARBA" id="ARBA00009477"/>
    </source>
</evidence>
<comment type="similarity">
    <text evidence="1">Belongs to the membrane fusion protein (MFP) (TC 8.A.1) family.</text>
</comment>
<dbReference type="GO" id="GO:1990281">
    <property type="term" value="C:efflux pump complex"/>
    <property type="evidence" value="ECO:0007669"/>
    <property type="project" value="TreeGrafter"/>
</dbReference>
<proteinExistence type="inferred from homology"/>
<reference evidence="4 5" key="1">
    <citation type="submission" date="2016-11" db="EMBL/GenBank/DDBJ databases">
        <authorList>
            <person name="Jaros S."/>
            <person name="Januszkiewicz K."/>
            <person name="Wedrychowicz H."/>
        </authorList>
    </citation>
    <scope>NUCLEOTIDE SEQUENCE [LARGE SCALE GENOMIC DNA]</scope>
    <source>
        <strain evidence="4 5">DSM 19022</strain>
    </source>
</reference>
<dbReference type="Gene3D" id="1.10.287.470">
    <property type="entry name" value="Helix hairpin bin"/>
    <property type="match status" value="1"/>
</dbReference>
<dbReference type="Gene3D" id="2.40.50.100">
    <property type="match status" value="1"/>
</dbReference>
<name>A0A1M6E393_9FIRM</name>
<dbReference type="PROSITE" id="PS51257">
    <property type="entry name" value="PROKAR_LIPOPROTEIN"/>
    <property type="match status" value="1"/>
</dbReference>